<dbReference type="Gene3D" id="3.40.50.2000">
    <property type="entry name" value="Glycogen Phosphorylase B"/>
    <property type="match status" value="2"/>
</dbReference>
<dbReference type="CDD" id="cd03801">
    <property type="entry name" value="GT4_PimA-like"/>
    <property type="match status" value="1"/>
</dbReference>
<evidence type="ECO:0000313" key="2">
    <source>
        <dbReference type="EMBL" id="MBE9396129.1"/>
    </source>
</evidence>
<organism evidence="2 3">
    <name type="scientific">Pontibacterium sinense</name>
    <dbReference type="NCBI Taxonomy" id="2781979"/>
    <lineage>
        <taxon>Bacteria</taxon>
        <taxon>Pseudomonadati</taxon>
        <taxon>Pseudomonadota</taxon>
        <taxon>Gammaproteobacteria</taxon>
        <taxon>Oceanospirillales</taxon>
        <taxon>Oceanospirillaceae</taxon>
        <taxon>Pontibacterium</taxon>
    </lineage>
</organism>
<dbReference type="AlphaFoldDB" id="A0A8J7FAP4"/>
<dbReference type="EMBL" id="JADEYS010000002">
    <property type="protein sequence ID" value="MBE9396129.1"/>
    <property type="molecule type" value="Genomic_DNA"/>
</dbReference>
<dbReference type="Pfam" id="PF13439">
    <property type="entry name" value="Glyco_transf_4"/>
    <property type="match status" value="1"/>
</dbReference>
<dbReference type="Pfam" id="PF13692">
    <property type="entry name" value="Glyco_trans_1_4"/>
    <property type="match status" value="1"/>
</dbReference>
<evidence type="ECO:0000259" key="1">
    <source>
        <dbReference type="Pfam" id="PF13439"/>
    </source>
</evidence>
<dbReference type="RefSeq" id="WP_193951686.1">
    <property type="nucleotide sequence ID" value="NZ_JADEYS010000002.1"/>
</dbReference>
<dbReference type="Proteomes" id="UP000640333">
    <property type="component" value="Unassembled WGS sequence"/>
</dbReference>
<dbReference type="InterPro" id="IPR028098">
    <property type="entry name" value="Glyco_trans_4-like_N"/>
</dbReference>
<proteinExistence type="predicted"/>
<dbReference type="PANTHER" id="PTHR12526">
    <property type="entry name" value="GLYCOSYLTRANSFERASE"/>
    <property type="match status" value="1"/>
</dbReference>
<reference evidence="2" key="1">
    <citation type="submission" date="2020-10" db="EMBL/GenBank/DDBJ databases">
        <title>Bacterium isolated from coastal waters sediment.</title>
        <authorList>
            <person name="Chen R.-J."/>
            <person name="Lu D.-C."/>
            <person name="Zhu K.-L."/>
            <person name="Du Z.-J."/>
        </authorList>
    </citation>
    <scope>NUCLEOTIDE SEQUENCE</scope>
    <source>
        <strain evidence="2">N1Y112</strain>
    </source>
</reference>
<comment type="caution">
    <text evidence="2">The sequence shown here is derived from an EMBL/GenBank/DDBJ whole genome shotgun (WGS) entry which is preliminary data.</text>
</comment>
<dbReference type="SUPFAM" id="SSF53756">
    <property type="entry name" value="UDP-Glycosyltransferase/glycogen phosphorylase"/>
    <property type="match status" value="1"/>
</dbReference>
<keyword evidence="3" id="KW-1185">Reference proteome</keyword>
<accession>A0A8J7FAP4</accession>
<evidence type="ECO:0000313" key="3">
    <source>
        <dbReference type="Proteomes" id="UP000640333"/>
    </source>
</evidence>
<dbReference type="GO" id="GO:0016757">
    <property type="term" value="F:glycosyltransferase activity"/>
    <property type="evidence" value="ECO:0007669"/>
    <property type="project" value="UniProtKB-ARBA"/>
</dbReference>
<protein>
    <submittedName>
        <fullName evidence="2">Glycosyltransferase family 4 protein</fullName>
    </submittedName>
</protein>
<name>A0A8J7FAP4_9GAMM</name>
<sequence>MLLHQKTIFQLVDSRTIGGIESHILNLTRWLASHGYRTEIVFLRGYGNPHPLQEKLASAHIKSRTLNGTTALIQLLTKHDCLLATHGYKAGLIGRLVGKLCRTPVVSTYHNGDVGSGKLRFYTWLDAFTSVLASGTICVSPEIKHRLPAQSLLLPNFVKGNHIPTPPGQQVAFVGRLSEEKGPDQFALMTRQFAKEADLQVYGDGPLRKELEMSEPHLHFNGNVTMEMHWHKIGLLCITSRCEGLPLVALEAMARGIPVVSFSLGALPQLIAHGQNGWLIDPDDNASFKQAIHTWITLSEQQRHAMGTAARARINREYSSDVVCPRIVDLYCQSLHPQSNFRISPDKGHL</sequence>
<gene>
    <name evidence="2" type="ORF">IOQ59_02515</name>
</gene>
<feature type="domain" description="Glycosyltransferase subfamily 4-like N-terminal" evidence="1">
    <location>
        <begin position="17"/>
        <end position="147"/>
    </location>
</feature>